<dbReference type="SUPFAM" id="SSF81321">
    <property type="entry name" value="Family A G protein-coupled receptor-like"/>
    <property type="match status" value="1"/>
</dbReference>
<keyword evidence="3 9" id="KW-0812">Transmembrane</keyword>
<keyword evidence="6 10" id="KW-0472">Membrane</keyword>
<evidence type="ECO:0000259" key="11">
    <source>
        <dbReference type="PROSITE" id="PS50262"/>
    </source>
</evidence>
<organism evidence="12 13">
    <name type="scientific">Microctonus aethiopoides</name>
    <dbReference type="NCBI Taxonomy" id="144406"/>
    <lineage>
        <taxon>Eukaryota</taxon>
        <taxon>Metazoa</taxon>
        <taxon>Ecdysozoa</taxon>
        <taxon>Arthropoda</taxon>
        <taxon>Hexapoda</taxon>
        <taxon>Insecta</taxon>
        <taxon>Pterygota</taxon>
        <taxon>Neoptera</taxon>
        <taxon>Endopterygota</taxon>
        <taxon>Hymenoptera</taxon>
        <taxon>Apocrita</taxon>
        <taxon>Ichneumonoidea</taxon>
        <taxon>Braconidae</taxon>
        <taxon>Euphorinae</taxon>
        <taxon>Microctonus</taxon>
    </lineage>
</organism>
<dbReference type="InterPro" id="IPR017452">
    <property type="entry name" value="GPCR_Rhodpsn_7TM"/>
</dbReference>
<feature type="transmembrane region" description="Helical" evidence="10">
    <location>
        <begin position="302"/>
        <end position="328"/>
    </location>
</feature>
<dbReference type="Pfam" id="PF00001">
    <property type="entry name" value="7tm_1"/>
    <property type="match status" value="1"/>
</dbReference>
<evidence type="ECO:0000256" key="4">
    <source>
        <dbReference type="ARBA" id="ARBA00022989"/>
    </source>
</evidence>
<dbReference type="GO" id="GO:0005886">
    <property type="term" value="C:plasma membrane"/>
    <property type="evidence" value="ECO:0007669"/>
    <property type="project" value="TreeGrafter"/>
</dbReference>
<proteinExistence type="inferred from homology"/>
<feature type="transmembrane region" description="Helical" evidence="10">
    <location>
        <begin position="138"/>
        <end position="157"/>
    </location>
</feature>
<evidence type="ECO:0000313" key="13">
    <source>
        <dbReference type="Proteomes" id="UP001168990"/>
    </source>
</evidence>
<keyword evidence="7 9" id="KW-0675">Receptor</keyword>
<evidence type="ECO:0000256" key="2">
    <source>
        <dbReference type="ARBA" id="ARBA00010663"/>
    </source>
</evidence>
<keyword evidence="4 10" id="KW-1133">Transmembrane helix</keyword>
<dbReference type="PANTHER" id="PTHR45695">
    <property type="entry name" value="LEUCOKININ RECEPTOR-RELATED"/>
    <property type="match status" value="1"/>
</dbReference>
<feature type="domain" description="G-protein coupled receptors family 1 profile" evidence="11">
    <location>
        <begin position="34"/>
        <end position="325"/>
    </location>
</feature>
<evidence type="ECO:0000256" key="1">
    <source>
        <dbReference type="ARBA" id="ARBA00004141"/>
    </source>
</evidence>
<sequence>MLGAFEEYLVVLTDEFRLIFQVILWPLVIVGFISNVGVLFRICYANNTYFKPFYRCSLLSMALADLLLLGSSGTNILSMISHRTLLWSLSDLSCTIIPYIQTIAVLVGSLTLGGIAIDRYAAIKSKYPLSKGPSWISTIATVLIIWSIAAGAAYPVLNIYTPQKLLVINNSTSYTGTLCLTDRNAAVIIYTALFAVIFLPLGAIFIFIHLLLVLNIFNRKSPGDKFINNRLSICQDGSTASTNVGKYKTAIVKKNATIPTHIIRKRRTVRVILILIIIFAICRLPQWSFLLVKLHVETADNFWWNLQVVLTTLSLFNASIHPFLYAFLNESLSLVKWIKALCCIWKRSMSIINNESQNIREASFTASAIVPRGPYNN</sequence>
<keyword evidence="13" id="KW-1185">Reference proteome</keyword>
<evidence type="ECO:0000256" key="8">
    <source>
        <dbReference type="ARBA" id="ARBA00023224"/>
    </source>
</evidence>
<dbReference type="PROSITE" id="PS50262">
    <property type="entry name" value="G_PROTEIN_RECEP_F1_2"/>
    <property type="match status" value="1"/>
</dbReference>
<dbReference type="PRINTS" id="PR00237">
    <property type="entry name" value="GPCRRHODOPSN"/>
</dbReference>
<reference evidence="12" key="1">
    <citation type="journal article" date="2023" name="bioRxiv">
        <title>Scaffold-level genome assemblies of two parasitoid biocontrol wasps reveal the parthenogenesis mechanism and an associated novel virus.</title>
        <authorList>
            <person name="Inwood S."/>
            <person name="Skelly J."/>
            <person name="Guhlin J."/>
            <person name="Harrop T."/>
            <person name="Goldson S."/>
            <person name="Dearden P."/>
        </authorList>
    </citation>
    <scope>NUCLEOTIDE SEQUENCE</scope>
    <source>
        <strain evidence="12">Irish</strain>
        <tissue evidence="12">Whole body</tissue>
    </source>
</reference>
<feature type="transmembrane region" description="Helical" evidence="10">
    <location>
        <begin position="96"/>
        <end position="117"/>
    </location>
</feature>
<dbReference type="PROSITE" id="PS00237">
    <property type="entry name" value="G_PROTEIN_RECEP_F1_1"/>
    <property type="match status" value="1"/>
</dbReference>
<accession>A0AA39KR31</accession>
<dbReference type="PANTHER" id="PTHR45695:SF9">
    <property type="entry name" value="LEUCOKININ RECEPTOR"/>
    <property type="match status" value="1"/>
</dbReference>
<dbReference type="EMBL" id="JAQQBS010000003">
    <property type="protein sequence ID" value="KAK0170740.1"/>
    <property type="molecule type" value="Genomic_DNA"/>
</dbReference>
<dbReference type="Gene3D" id="1.20.1070.10">
    <property type="entry name" value="Rhodopsin 7-helix transmembrane proteins"/>
    <property type="match status" value="1"/>
</dbReference>
<feature type="transmembrane region" description="Helical" evidence="10">
    <location>
        <begin position="18"/>
        <end position="44"/>
    </location>
</feature>
<gene>
    <name evidence="12" type="ORF">PV328_008546</name>
</gene>
<comment type="similarity">
    <text evidence="2 9">Belongs to the G-protein coupled receptor 1 family.</text>
</comment>
<dbReference type="InterPro" id="IPR000276">
    <property type="entry name" value="GPCR_Rhodpsn"/>
</dbReference>
<feature type="transmembrane region" description="Helical" evidence="10">
    <location>
        <begin position="271"/>
        <end position="290"/>
    </location>
</feature>
<keyword evidence="8 9" id="KW-0807">Transducer</keyword>
<keyword evidence="5 9" id="KW-0297">G-protein coupled receptor</keyword>
<protein>
    <recommendedName>
        <fullName evidence="11">G-protein coupled receptors family 1 profile domain-containing protein</fullName>
    </recommendedName>
</protein>
<name>A0AA39KR31_9HYME</name>
<comment type="subcellular location">
    <subcellularLocation>
        <location evidence="1">Membrane</location>
        <topology evidence="1">Multi-pass membrane protein</topology>
    </subcellularLocation>
</comment>
<evidence type="ECO:0000256" key="7">
    <source>
        <dbReference type="ARBA" id="ARBA00023170"/>
    </source>
</evidence>
<comment type="caution">
    <text evidence="12">The sequence shown here is derived from an EMBL/GenBank/DDBJ whole genome shotgun (WGS) entry which is preliminary data.</text>
</comment>
<evidence type="ECO:0000256" key="6">
    <source>
        <dbReference type="ARBA" id="ARBA00023136"/>
    </source>
</evidence>
<reference evidence="12" key="2">
    <citation type="submission" date="2023-03" db="EMBL/GenBank/DDBJ databases">
        <authorList>
            <person name="Inwood S.N."/>
            <person name="Skelly J.G."/>
            <person name="Guhlin J."/>
            <person name="Harrop T.W.R."/>
            <person name="Goldson S.G."/>
            <person name="Dearden P.K."/>
        </authorList>
    </citation>
    <scope>NUCLEOTIDE SEQUENCE</scope>
    <source>
        <strain evidence="12">Irish</strain>
        <tissue evidence="12">Whole body</tissue>
    </source>
</reference>
<evidence type="ECO:0000256" key="5">
    <source>
        <dbReference type="ARBA" id="ARBA00023040"/>
    </source>
</evidence>
<feature type="transmembrane region" description="Helical" evidence="10">
    <location>
        <begin position="56"/>
        <end position="76"/>
    </location>
</feature>
<evidence type="ECO:0000256" key="10">
    <source>
        <dbReference type="SAM" id="Phobius"/>
    </source>
</evidence>
<feature type="transmembrane region" description="Helical" evidence="10">
    <location>
        <begin position="187"/>
        <end position="217"/>
    </location>
</feature>
<evidence type="ECO:0000313" key="12">
    <source>
        <dbReference type="EMBL" id="KAK0170740.1"/>
    </source>
</evidence>
<dbReference type="AlphaFoldDB" id="A0AA39KR31"/>
<dbReference type="Proteomes" id="UP001168990">
    <property type="component" value="Unassembled WGS sequence"/>
</dbReference>
<dbReference type="GO" id="GO:0004930">
    <property type="term" value="F:G protein-coupled receptor activity"/>
    <property type="evidence" value="ECO:0007669"/>
    <property type="project" value="UniProtKB-KW"/>
</dbReference>
<evidence type="ECO:0000256" key="3">
    <source>
        <dbReference type="ARBA" id="ARBA00022692"/>
    </source>
</evidence>
<evidence type="ECO:0000256" key="9">
    <source>
        <dbReference type="RuleBase" id="RU000688"/>
    </source>
</evidence>